<evidence type="ECO:0000256" key="2">
    <source>
        <dbReference type="ARBA" id="ARBA00023315"/>
    </source>
</evidence>
<sequence>MSTLVRVLAVSHVHPDEAAVGAAWPPPNTVELSFLDSFQVARGAIQRLFFYEGDDLPPFQSIVGALQSSLAAALPVFLPLSGKLAYLPESGDVVIDYSPDAVSPGVRFVEAEYSGSVDDMRRLAGDDEHQIEAFLQLVPELEVSMLPAPLLAVQVTRPRDDNVGGGGAGGAVAVGVAIHHGVADGQSVWQFIKAYLFRSVIKLKICSGLRKKNIKVSAPHGIRSFPIVGCPVIFNDRKQFGTVRYRYLEILLARLNNSLQINKIYIRLIRNSILQFQYSGDSTPDGGRHVAAEKENLLAQRRRDRISEAAHIGERRRPRAAAQPAVHLRGHLLPGVDVHRARQVPGRRRQGLLHGERGLPAPAAPAGRQGLLRQLRHHMRRQGHLRRPVGRLRRRTSRSRARRRGDPEGDPGGSGGPVRQLGALARRRHGDDPAGEVVHEVGVVAPVHGVRDGLRVGRAEPRRAGHRVRRGGGDDAGRGGRRRAGVSGAPPRAHGCVRHQLPAAAGGVDLRPRNFSGGVRILRSSIRMKTEKKNTSTLFGTYDQ</sequence>
<keyword evidence="5" id="KW-1185">Reference proteome</keyword>
<evidence type="ECO:0000256" key="1">
    <source>
        <dbReference type="ARBA" id="ARBA00022679"/>
    </source>
</evidence>
<evidence type="ECO:0000256" key="3">
    <source>
        <dbReference type="SAM" id="MobiDB-lite"/>
    </source>
</evidence>
<dbReference type="STRING" id="39947.A0A0P0WSB6"/>
<accession>A0A0P0WSB6</accession>
<dbReference type="SMR" id="A0A0P0WSB6"/>
<dbReference type="InterPro" id="IPR051504">
    <property type="entry name" value="Plant_metabolite_acyltrans"/>
</dbReference>
<proteinExistence type="predicted"/>
<dbReference type="OMA" id="SIRMKTE"/>
<dbReference type="Pfam" id="PF02458">
    <property type="entry name" value="Transferase"/>
    <property type="match status" value="1"/>
</dbReference>
<dbReference type="EMBL" id="AP014962">
    <property type="protein sequence ID" value="BAS96131.1"/>
    <property type="molecule type" value="Genomic_DNA"/>
</dbReference>
<feature type="region of interest" description="Disordered" evidence="3">
    <location>
        <begin position="378"/>
        <end position="420"/>
    </location>
</feature>
<dbReference type="InterPro" id="IPR023213">
    <property type="entry name" value="CAT-like_dom_sf"/>
</dbReference>
<dbReference type="Gramene" id="Os06t0145400-00">
    <property type="protein sequence ID" value="Os06t0145400-00"/>
    <property type="gene ID" value="Os06g0145400"/>
</dbReference>
<keyword evidence="1" id="KW-0808">Transferase</keyword>
<dbReference type="FunCoup" id="A0A0P0WSB6">
    <property type="interactions" value="182"/>
</dbReference>
<dbReference type="eggNOG" id="KOG0800">
    <property type="taxonomic scope" value="Eukaryota"/>
</dbReference>
<gene>
    <name evidence="4" type="ordered locus">Os06g0145400</name>
    <name evidence="4" type="ORF">OSNPB_060145400</name>
</gene>
<name>A0A0P0WSB6_ORYSJ</name>
<reference evidence="4 5" key="2">
    <citation type="journal article" date="2013" name="Plant Cell Physiol.">
        <title>Rice Annotation Project Database (RAP-DB): an integrative and interactive database for rice genomics.</title>
        <authorList>
            <person name="Sakai H."/>
            <person name="Lee S.S."/>
            <person name="Tanaka T."/>
            <person name="Numa H."/>
            <person name="Kim J."/>
            <person name="Kawahara Y."/>
            <person name="Wakimoto H."/>
            <person name="Yang C.C."/>
            <person name="Iwamoto M."/>
            <person name="Abe T."/>
            <person name="Yamada Y."/>
            <person name="Muto A."/>
            <person name="Inokuchi H."/>
            <person name="Ikemura T."/>
            <person name="Matsumoto T."/>
            <person name="Sasaki T."/>
            <person name="Itoh T."/>
        </authorList>
    </citation>
    <scope>NUCLEOTIDE SEQUENCE [LARGE SCALE GENOMIC DNA]</scope>
    <source>
        <strain evidence="5">cv. Nipponbare</strain>
    </source>
</reference>
<dbReference type="GO" id="GO:0050734">
    <property type="term" value="F:hydroxycinnamoyltransferase activity"/>
    <property type="evidence" value="ECO:0007669"/>
    <property type="project" value="UniProtKB-ARBA"/>
</dbReference>
<dbReference type="Gene3D" id="3.30.559.10">
    <property type="entry name" value="Chloramphenicol acetyltransferase-like domain"/>
    <property type="match status" value="1"/>
</dbReference>
<reference evidence="4 5" key="3">
    <citation type="journal article" date="2013" name="Rice">
        <title>Improvement of the Oryza sativa Nipponbare reference genome using next generation sequence and optical map data.</title>
        <authorList>
            <person name="Kawahara Y."/>
            <person name="de la Bastide M."/>
            <person name="Hamilton J.P."/>
            <person name="Kanamori H."/>
            <person name="McCombie W.R."/>
            <person name="Ouyang S."/>
            <person name="Schwartz D.C."/>
            <person name="Tanaka T."/>
            <person name="Wu J."/>
            <person name="Zhou S."/>
            <person name="Childs K.L."/>
            <person name="Davidson R.M."/>
            <person name="Lin H."/>
            <person name="Quesada-Ocampo L."/>
            <person name="Vaillancourt B."/>
            <person name="Sakai H."/>
            <person name="Lee S.S."/>
            <person name="Kim J."/>
            <person name="Numa H."/>
            <person name="Itoh T."/>
            <person name="Buell C.R."/>
            <person name="Matsumoto T."/>
        </authorList>
    </citation>
    <scope>NUCLEOTIDE SEQUENCE [LARGE SCALE GENOMIC DNA]</scope>
    <source>
        <strain evidence="5">cv. Nipponbare</strain>
    </source>
</reference>
<dbReference type="PANTHER" id="PTHR31625">
    <property type="match status" value="1"/>
</dbReference>
<dbReference type="PaxDb" id="39947-A0A0P0WSB6"/>
<reference evidence="5" key="1">
    <citation type="journal article" date="2005" name="Nature">
        <title>The map-based sequence of the rice genome.</title>
        <authorList>
            <consortium name="International rice genome sequencing project (IRGSP)"/>
            <person name="Matsumoto T."/>
            <person name="Wu J."/>
            <person name="Kanamori H."/>
            <person name="Katayose Y."/>
            <person name="Fujisawa M."/>
            <person name="Namiki N."/>
            <person name="Mizuno H."/>
            <person name="Yamamoto K."/>
            <person name="Antonio B.A."/>
            <person name="Baba T."/>
            <person name="Sakata K."/>
            <person name="Nagamura Y."/>
            <person name="Aoki H."/>
            <person name="Arikawa K."/>
            <person name="Arita K."/>
            <person name="Bito T."/>
            <person name="Chiden Y."/>
            <person name="Fujitsuka N."/>
            <person name="Fukunaka R."/>
            <person name="Hamada M."/>
            <person name="Harada C."/>
            <person name="Hayashi A."/>
            <person name="Hijishita S."/>
            <person name="Honda M."/>
            <person name="Hosokawa S."/>
            <person name="Ichikawa Y."/>
            <person name="Idonuma A."/>
            <person name="Iijima M."/>
            <person name="Ikeda M."/>
            <person name="Ikeno M."/>
            <person name="Ito K."/>
            <person name="Ito S."/>
            <person name="Ito T."/>
            <person name="Ito Y."/>
            <person name="Ito Y."/>
            <person name="Iwabuchi A."/>
            <person name="Kamiya K."/>
            <person name="Karasawa W."/>
            <person name="Kurita K."/>
            <person name="Katagiri S."/>
            <person name="Kikuta A."/>
            <person name="Kobayashi H."/>
            <person name="Kobayashi N."/>
            <person name="Machita K."/>
            <person name="Maehara T."/>
            <person name="Masukawa M."/>
            <person name="Mizubayashi T."/>
            <person name="Mukai Y."/>
            <person name="Nagasaki H."/>
            <person name="Nagata Y."/>
            <person name="Naito S."/>
            <person name="Nakashima M."/>
            <person name="Nakama Y."/>
            <person name="Nakamichi Y."/>
            <person name="Nakamura M."/>
            <person name="Meguro A."/>
            <person name="Negishi M."/>
            <person name="Ohta I."/>
            <person name="Ohta T."/>
            <person name="Okamoto M."/>
            <person name="Ono N."/>
            <person name="Saji S."/>
            <person name="Sakaguchi M."/>
            <person name="Sakai K."/>
            <person name="Shibata M."/>
            <person name="Shimokawa T."/>
            <person name="Song J."/>
            <person name="Takazaki Y."/>
            <person name="Terasawa K."/>
            <person name="Tsugane M."/>
            <person name="Tsuji K."/>
            <person name="Ueda S."/>
            <person name="Waki K."/>
            <person name="Yamagata H."/>
            <person name="Yamamoto M."/>
            <person name="Yamamoto S."/>
            <person name="Yamane H."/>
            <person name="Yoshiki S."/>
            <person name="Yoshihara R."/>
            <person name="Yukawa K."/>
            <person name="Zhong H."/>
            <person name="Yano M."/>
            <person name="Yuan Q."/>
            <person name="Ouyang S."/>
            <person name="Liu J."/>
            <person name="Jones K.M."/>
            <person name="Gansberger K."/>
            <person name="Moffat K."/>
            <person name="Hill J."/>
            <person name="Bera J."/>
            <person name="Fadrosh D."/>
            <person name="Jin S."/>
            <person name="Johri S."/>
            <person name="Kim M."/>
            <person name="Overton L."/>
            <person name="Reardon M."/>
            <person name="Tsitrin T."/>
            <person name="Vuong H."/>
            <person name="Weaver B."/>
            <person name="Ciecko A."/>
            <person name="Tallon L."/>
            <person name="Jackson J."/>
            <person name="Pai G."/>
            <person name="Aken S.V."/>
            <person name="Utterback T."/>
            <person name="Reidmuller S."/>
            <person name="Feldblyum T."/>
            <person name="Hsiao J."/>
            <person name="Zismann V."/>
            <person name="Iobst S."/>
            <person name="de Vazeille A.R."/>
            <person name="Buell C.R."/>
            <person name="Ying K."/>
            <person name="Li Y."/>
            <person name="Lu T."/>
            <person name="Huang Y."/>
            <person name="Zhao Q."/>
            <person name="Feng Q."/>
            <person name="Zhang L."/>
            <person name="Zhu J."/>
            <person name="Weng Q."/>
            <person name="Mu J."/>
            <person name="Lu Y."/>
            <person name="Fan D."/>
            <person name="Liu Y."/>
            <person name="Guan J."/>
            <person name="Zhang Y."/>
            <person name="Yu S."/>
            <person name="Liu X."/>
            <person name="Zhang Y."/>
            <person name="Hong G."/>
            <person name="Han B."/>
            <person name="Choisne N."/>
            <person name="Demange N."/>
            <person name="Orjeda G."/>
            <person name="Samain S."/>
            <person name="Cattolico L."/>
            <person name="Pelletier E."/>
            <person name="Couloux A."/>
            <person name="Segurens B."/>
            <person name="Wincker P."/>
            <person name="D'Hont A."/>
            <person name="Scarpelli C."/>
            <person name="Weissenbach J."/>
            <person name="Salanoubat M."/>
            <person name="Quetier F."/>
            <person name="Yu Y."/>
            <person name="Kim H.R."/>
            <person name="Rambo T."/>
            <person name="Currie J."/>
            <person name="Collura K."/>
            <person name="Luo M."/>
            <person name="Yang T."/>
            <person name="Ammiraju J.S.S."/>
            <person name="Engler F."/>
            <person name="Soderlund C."/>
            <person name="Wing R.A."/>
            <person name="Palmer L.E."/>
            <person name="de la Bastide M."/>
            <person name="Spiegel L."/>
            <person name="Nascimento L."/>
            <person name="Zutavern T."/>
            <person name="O'Shaughnessy A."/>
            <person name="Dike S."/>
            <person name="Dedhia N."/>
            <person name="Preston R."/>
            <person name="Balija V."/>
            <person name="McCombie W.R."/>
            <person name="Chow T."/>
            <person name="Chen H."/>
            <person name="Chung M."/>
            <person name="Chen C."/>
            <person name="Shaw J."/>
            <person name="Wu H."/>
            <person name="Hsiao K."/>
            <person name="Chao Y."/>
            <person name="Chu M."/>
            <person name="Cheng C."/>
            <person name="Hour A."/>
            <person name="Lee P."/>
            <person name="Lin S."/>
            <person name="Lin Y."/>
            <person name="Liou J."/>
            <person name="Liu S."/>
            <person name="Hsing Y."/>
            <person name="Raghuvanshi S."/>
            <person name="Mohanty A."/>
            <person name="Bharti A.K."/>
            <person name="Gaur A."/>
            <person name="Gupta V."/>
            <person name="Kumar D."/>
            <person name="Ravi V."/>
            <person name="Vij S."/>
            <person name="Kapur A."/>
            <person name="Khurana P."/>
            <person name="Khurana P."/>
            <person name="Khurana J.P."/>
            <person name="Tyagi A.K."/>
            <person name="Gaikwad K."/>
            <person name="Singh A."/>
            <person name="Dalal V."/>
            <person name="Srivastava S."/>
            <person name="Dixit A."/>
            <person name="Pal A.K."/>
            <person name="Ghazi I.A."/>
            <person name="Yadav M."/>
            <person name="Pandit A."/>
            <person name="Bhargava A."/>
            <person name="Sureshbabu K."/>
            <person name="Batra K."/>
            <person name="Sharma T.R."/>
            <person name="Mohapatra T."/>
            <person name="Singh N.K."/>
            <person name="Messing J."/>
            <person name="Nelson A.B."/>
            <person name="Fuks G."/>
            <person name="Kavchok S."/>
            <person name="Keizer G."/>
            <person name="Linton E."/>
            <person name="Llaca V."/>
            <person name="Song R."/>
            <person name="Tanyolac B."/>
            <person name="Young S."/>
            <person name="Ho-Il K."/>
            <person name="Hahn J.H."/>
            <person name="Sangsakoo G."/>
            <person name="Vanavichit A."/>
            <person name="de Mattos Luiz.A.T."/>
            <person name="Zimmer P.D."/>
            <person name="Malone G."/>
            <person name="Dellagostin O."/>
            <person name="de Oliveira A.C."/>
            <person name="Bevan M."/>
            <person name="Bancroft I."/>
            <person name="Minx P."/>
            <person name="Cordum H."/>
            <person name="Wilson R."/>
            <person name="Cheng Z."/>
            <person name="Jin W."/>
            <person name="Jiang J."/>
            <person name="Leong S.A."/>
            <person name="Iwama H."/>
            <person name="Gojobori T."/>
            <person name="Itoh T."/>
            <person name="Niimura Y."/>
            <person name="Fujii Y."/>
            <person name="Habara T."/>
            <person name="Sakai H."/>
            <person name="Sato Y."/>
            <person name="Wilson G."/>
            <person name="Kumar K."/>
            <person name="McCouch S."/>
            <person name="Juretic N."/>
            <person name="Hoen D."/>
            <person name="Wright S."/>
            <person name="Bruskiewich R."/>
            <person name="Bureau T."/>
            <person name="Miyao A."/>
            <person name="Hirochika H."/>
            <person name="Nishikawa T."/>
            <person name="Kadowaki K."/>
            <person name="Sugiura M."/>
            <person name="Burr B."/>
            <person name="Sasaki T."/>
        </authorList>
    </citation>
    <scope>NUCLEOTIDE SEQUENCE [LARGE SCALE GENOMIC DNA]</scope>
    <source>
        <strain evidence="5">cv. Nipponbare</strain>
    </source>
</reference>
<feature type="region of interest" description="Disordered" evidence="3">
    <location>
        <begin position="462"/>
        <end position="494"/>
    </location>
</feature>
<dbReference type="AlphaFoldDB" id="A0A0P0WSB6"/>
<dbReference type="Proteomes" id="UP000059680">
    <property type="component" value="Chromosome 6"/>
</dbReference>
<dbReference type="InParanoid" id="A0A0P0WSB6"/>
<feature type="compositionally biased region" description="Basic residues" evidence="3">
    <location>
        <begin position="378"/>
        <end position="403"/>
    </location>
</feature>
<keyword evidence="2" id="KW-0012">Acyltransferase</keyword>
<evidence type="ECO:0000313" key="4">
    <source>
        <dbReference type="EMBL" id="BAS96131.1"/>
    </source>
</evidence>
<evidence type="ECO:0000313" key="5">
    <source>
        <dbReference type="Proteomes" id="UP000059680"/>
    </source>
</evidence>
<organism evidence="4 5">
    <name type="scientific">Oryza sativa subsp. japonica</name>
    <name type="common">Rice</name>
    <dbReference type="NCBI Taxonomy" id="39947"/>
    <lineage>
        <taxon>Eukaryota</taxon>
        <taxon>Viridiplantae</taxon>
        <taxon>Streptophyta</taxon>
        <taxon>Embryophyta</taxon>
        <taxon>Tracheophyta</taxon>
        <taxon>Spermatophyta</taxon>
        <taxon>Magnoliopsida</taxon>
        <taxon>Liliopsida</taxon>
        <taxon>Poales</taxon>
        <taxon>Poaceae</taxon>
        <taxon>BOP clade</taxon>
        <taxon>Oryzoideae</taxon>
        <taxon>Oryzeae</taxon>
        <taxon>Oryzinae</taxon>
        <taxon>Oryza</taxon>
        <taxon>Oryza sativa</taxon>
    </lineage>
</organism>
<protein>
    <submittedName>
        <fullName evidence="4">Os06g0145400 protein</fullName>
    </submittedName>
</protein>